<name>A0ABV0GZQ4_9NEIS</name>
<keyword evidence="3" id="KW-0969">Cilium</keyword>
<dbReference type="PANTHER" id="PTHR43384:SF4">
    <property type="entry name" value="CELLULOSE BIOSYNTHESIS PROTEIN BCSQ-RELATED"/>
    <property type="match status" value="1"/>
</dbReference>
<accession>A0ABV0GZQ4</accession>
<keyword evidence="1" id="KW-0547">Nucleotide-binding</keyword>
<keyword evidence="4" id="KW-1185">Reference proteome</keyword>
<evidence type="ECO:0000313" key="3">
    <source>
        <dbReference type="EMBL" id="MEO3952911.1"/>
    </source>
</evidence>
<dbReference type="InterPro" id="IPR050625">
    <property type="entry name" value="ParA/MinD_ATPase"/>
</dbReference>
<dbReference type="PANTHER" id="PTHR43384">
    <property type="entry name" value="SEPTUM SITE-DETERMINING PROTEIN MIND HOMOLOG, CHLOROPLASTIC-RELATED"/>
    <property type="match status" value="1"/>
</dbReference>
<gene>
    <name evidence="3" type="ORF">ABH309_00405</name>
</gene>
<reference evidence="3 4" key="1">
    <citation type="submission" date="2024-05" db="EMBL/GenBank/DDBJ databases">
        <authorList>
            <person name="De Oliveira J.P."/>
            <person name="Noriler S.A."/>
            <person name="De Oliveira A.G."/>
            <person name="Sipoli D.S."/>
        </authorList>
    </citation>
    <scope>NUCLEOTIDE SEQUENCE [LARGE SCALE GENOMIC DNA]</scope>
    <source>
        <strain evidence="3 4">LABIM186</strain>
    </source>
</reference>
<keyword evidence="3" id="KW-0966">Cell projection</keyword>
<dbReference type="Gene3D" id="3.40.50.300">
    <property type="entry name" value="P-loop containing nucleotide triphosphate hydrolases"/>
    <property type="match status" value="1"/>
</dbReference>
<evidence type="ECO:0000313" key="4">
    <source>
        <dbReference type="Proteomes" id="UP001438292"/>
    </source>
</evidence>
<keyword evidence="3" id="KW-0282">Flagellum</keyword>
<dbReference type="RefSeq" id="WP_205692651.1">
    <property type="nucleotide sequence ID" value="NZ_JBDJHV010000016.1"/>
</dbReference>
<proteinExistence type="predicted"/>
<protein>
    <submittedName>
        <fullName evidence="3">Flagellar synthesis regulator FleN</fullName>
    </submittedName>
</protein>
<organism evidence="3 4">
    <name type="scientific">Chromobacterium piscinae</name>
    <dbReference type="NCBI Taxonomy" id="686831"/>
    <lineage>
        <taxon>Bacteria</taxon>
        <taxon>Pseudomonadati</taxon>
        <taxon>Pseudomonadota</taxon>
        <taxon>Betaproteobacteria</taxon>
        <taxon>Neisseriales</taxon>
        <taxon>Chromobacteriaceae</taxon>
        <taxon>Chromobacterium</taxon>
    </lineage>
</organism>
<evidence type="ECO:0000256" key="1">
    <source>
        <dbReference type="ARBA" id="ARBA00022741"/>
    </source>
</evidence>
<dbReference type="InterPro" id="IPR027417">
    <property type="entry name" value="P-loop_NTPase"/>
</dbReference>
<dbReference type="SUPFAM" id="SSF52540">
    <property type="entry name" value="P-loop containing nucleoside triphosphate hydrolases"/>
    <property type="match status" value="1"/>
</dbReference>
<dbReference type="Proteomes" id="UP001438292">
    <property type="component" value="Unassembled WGS sequence"/>
</dbReference>
<keyword evidence="2" id="KW-0067">ATP-binding</keyword>
<comment type="caution">
    <text evidence="3">The sequence shown here is derived from an EMBL/GenBank/DDBJ whole genome shotgun (WGS) entry which is preliminary data.</text>
</comment>
<evidence type="ECO:0000256" key="2">
    <source>
        <dbReference type="ARBA" id="ARBA00022840"/>
    </source>
</evidence>
<dbReference type="EMBL" id="JBDQQU010000001">
    <property type="protein sequence ID" value="MEO3952911.1"/>
    <property type="molecule type" value="Genomic_DNA"/>
</dbReference>
<sequence>MAMNAMQDQAASLRLLAAQRQRAPSFAFIGSEHSGTSTVVTELALGLAYAGLRPIMVDCCLGQVQTRRLGVPSTATLESQVVSVGGLDEMMVVSRQGVQLINLYAQPEQRALFSTQLWLRLGSEFGAQERDASALLIDAPDPVRDPIPASVADNLVLVLTPAADSLTAAYANIKRLASRYGRQRFNVLINRARHLEEAHELFTRLSAVTSEFLTVSLRWVGFVPQDNAVRRSQTLHRPLMEAFPDSEAAMAFSQLSAVLPQWDAPETSRDSTGYMDLLIAASRDWAEADGAKPL</sequence>